<feature type="repeat" description="PPR" evidence="3">
    <location>
        <begin position="580"/>
        <end position="610"/>
    </location>
</feature>
<dbReference type="GO" id="GO:0099402">
    <property type="term" value="P:plant organ development"/>
    <property type="evidence" value="ECO:0007669"/>
    <property type="project" value="UniProtKB-ARBA"/>
</dbReference>
<feature type="repeat" description="PPR" evidence="3">
    <location>
        <begin position="277"/>
        <end position="307"/>
    </location>
</feature>
<evidence type="ECO:0008006" key="6">
    <source>
        <dbReference type="Google" id="ProtNLM"/>
    </source>
</evidence>
<dbReference type="GO" id="GO:0003723">
    <property type="term" value="F:RNA binding"/>
    <property type="evidence" value="ECO:0007669"/>
    <property type="project" value="InterPro"/>
</dbReference>
<keyword evidence="2" id="KW-0809">Transit peptide</keyword>
<comment type="caution">
    <text evidence="4">The sequence shown here is derived from an EMBL/GenBank/DDBJ whole genome shotgun (WGS) entry which is preliminary data.</text>
</comment>
<keyword evidence="1" id="KW-0677">Repeat</keyword>
<feature type="repeat" description="PPR" evidence="3">
    <location>
        <begin position="611"/>
        <end position="645"/>
    </location>
</feature>
<dbReference type="FunFam" id="1.25.40.10:FF:000073">
    <property type="entry name" value="Pentatricopeptide repeat-containing protein chloroplastic"/>
    <property type="match status" value="1"/>
</dbReference>
<evidence type="ECO:0000256" key="3">
    <source>
        <dbReference type="PROSITE-ProRule" id="PRU00708"/>
    </source>
</evidence>
<dbReference type="EMBL" id="BQKI01000076">
    <property type="protein sequence ID" value="GJN23119.1"/>
    <property type="molecule type" value="Genomic_DNA"/>
</dbReference>
<evidence type="ECO:0000256" key="1">
    <source>
        <dbReference type="ARBA" id="ARBA00022737"/>
    </source>
</evidence>
<dbReference type="PANTHER" id="PTHR47926:SF357">
    <property type="entry name" value="PENTATRICOPEPTIDE REPEAT-CONTAINING PROTEIN"/>
    <property type="match status" value="1"/>
</dbReference>
<sequence length="875" mass="96169">MRLARPRLKLPPRRRPCLSAAFSTAAAVGSAAPSTDHLLELLRGCVSASHLPLGLRIHARAVVSGAFASYPALQTRLIGMYVLARRFRDAVAVFSSLPRGAAASSLPWNWLIRGFTAAGNHSLAVLFYLKMWSHPAAPLPDGHTLPYVVKSCAALGAVALGRLVHRTARGIGLGGDVYVGSAIIKMYADAGLLSDAREVFDGMAERDCVLWNVMMNGCIQSGDVTGAVELFRHMRASGCKPNFVTLACFLSVCATEADLLSGVQLHSLAVKCGLEPEVAVLNTLLSMYAKCGCLDDSWRLFDLMPRDDLVTWNGMISGCIHNGLLDEALGLFCDMQKNGVRPDSVTLASLLPGLTDLNGFKQGKEIHGYIVRNCVHMDVFLVSALVDIYFKCRDVRIAQNVYDAAGAIDVVIGSTMISGYVLNGMSEEAVQMFRYLLEQCMKPNAVTVASVLPACASMATMKLGQEIHGYVLRNAYEGKCYVESALMDMYAKCGRLNLSRYIFSKMSVKDEVTWNSMISSFSQNGEPEEALDLFRQMSIEGIKYNNVTISSALSACASLPSIYHGKEIHGVIIKGPVRADIFAESALIDMYGKCGNLELAFRVFDFMPDKNEVSWNSIISAYGTHGLVKESVSLLHRMQEEGFKPDHVTFIALISACAHVGQVEEGFRLFRCMTNEYQIEPRMEHFACMVDLYSRSGKLDKAIQFIADMPFKPDAGIWGALLHACRVHRNVELADIASQELFKLDPSNSGYYVLMSNINAVAGRWDGVSKVRRLMKDNKVQKIPGYSWVDVNNSSHLFVAADKSHPDSEDIYMSLKSLIRELREEGYVPRPDLCHPMHPDNGAQVSFDDSKNSLICYAPSFVLCLTNTNTHPSLE</sequence>
<dbReference type="InterPro" id="IPR046849">
    <property type="entry name" value="E2_motif"/>
</dbReference>
<accession>A0AAV5EKR8</accession>
<dbReference type="AlphaFoldDB" id="A0AAV5EKR8"/>
<evidence type="ECO:0000313" key="5">
    <source>
        <dbReference type="Proteomes" id="UP001054889"/>
    </source>
</evidence>
<feature type="repeat" description="PPR" evidence="3">
    <location>
        <begin position="308"/>
        <end position="342"/>
    </location>
</feature>
<reference evidence="4" key="1">
    <citation type="journal article" date="2018" name="DNA Res.">
        <title>Multiple hybrid de novo genome assembly of finger millet, an orphan allotetraploid crop.</title>
        <authorList>
            <person name="Hatakeyama M."/>
            <person name="Aluri S."/>
            <person name="Balachadran M.T."/>
            <person name="Sivarajan S.R."/>
            <person name="Patrignani A."/>
            <person name="Gruter S."/>
            <person name="Poveda L."/>
            <person name="Shimizu-Inatsugi R."/>
            <person name="Baeten J."/>
            <person name="Francoijs K.J."/>
            <person name="Nataraja K.N."/>
            <person name="Reddy Y.A.N."/>
            <person name="Phadnis S."/>
            <person name="Ravikumar R.L."/>
            <person name="Schlapbach R."/>
            <person name="Sreeman S.M."/>
            <person name="Shimizu K.K."/>
        </authorList>
    </citation>
    <scope>NUCLEOTIDE SEQUENCE</scope>
</reference>
<feature type="repeat" description="PPR" evidence="3">
    <location>
        <begin position="510"/>
        <end position="544"/>
    </location>
</feature>
<dbReference type="FunFam" id="1.25.40.10:FF:001484">
    <property type="entry name" value="Pentatricopeptide repeat-containing protein"/>
    <property type="match status" value="1"/>
</dbReference>
<feature type="repeat" description="PPR" evidence="3">
    <location>
        <begin position="646"/>
        <end position="676"/>
    </location>
</feature>
<dbReference type="Pfam" id="PF13041">
    <property type="entry name" value="PPR_2"/>
    <property type="match status" value="4"/>
</dbReference>
<dbReference type="Pfam" id="PF20431">
    <property type="entry name" value="E_motif"/>
    <property type="match status" value="1"/>
</dbReference>
<dbReference type="FunFam" id="1.25.40.10:FF:000158">
    <property type="entry name" value="pentatricopeptide repeat-containing protein At2g33680"/>
    <property type="match status" value="1"/>
</dbReference>
<organism evidence="4 5">
    <name type="scientific">Eleusine coracana subsp. coracana</name>
    <dbReference type="NCBI Taxonomy" id="191504"/>
    <lineage>
        <taxon>Eukaryota</taxon>
        <taxon>Viridiplantae</taxon>
        <taxon>Streptophyta</taxon>
        <taxon>Embryophyta</taxon>
        <taxon>Tracheophyta</taxon>
        <taxon>Spermatophyta</taxon>
        <taxon>Magnoliopsida</taxon>
        <taxon>Liliopsida</taxon>
        <taxon>Poales</taxon>
        <taxon>Poaceae</taxon>
        <taxon>PACMAD clade</taxon>
        <taxon>Chloridoideae</taxon>
        <taxon>Cynodonteae</taxon>
        <taxon>Eleusininae</taxon>
        <taxon>Eleusine</taxon>
    </lineage>
</organism>
<protein>
    <recommendedName>
        <fullName evidence="6">Pentatricopeptide repeat-containing protein</fullName>
    </recommendedName>
</protein>
<feature type="repeat" description="PPR" evidence="3">
    <location>
        <begin position="409"/>
        <end position="443"/>
    </location>
</feature>
<dbReference type="InterPro" id="IPR011990">
    <property type="entry name" value="TPR-like_helical_dom_sf"/>
</dbReference>
<dbReference type="PROSITE" id="PS51375">
    <property type="entry name" value="PPR"/>
    <property type="match status" value="8"/>
</dbReference>
<dbReference type="InterPro" id="IPR002885">
    <property type="entry name" value="PPR_rpt"/>
</dbReference>
<reference evidence="4" key="2">
    <citation type="submission" date="2021-12" db="EMBL/GenBank/DDBJ databases">
        <title>Resequencing data analysis of finger millet.</title>
        <authorList>
            <person name="Hatakeyama M."/>
            <person name="Aluri S."/>
            <person name="Balachadran M.T."/>
            <person name="Sivarajan S.R."/>
            <person name="Poveda L."/>
            <person name="Shimizu-Inatsugi R."/>
            <person name="Schlapbach R."/>
            <person name="Sreeman S.M."/>
            <person name="Shimizu K.K."/>
        </authorList>
    </citation>
    <scope>NUCLEOTIDE SEQUENCE</scope>
</reference>
<gene>
    <name evidence="4" type="primary">gb10740</name>
    <name evidence="4" type="ORF">PR202_gb10740</name>
</gene>
<keyword evidence="5" id="KW-1185">Reference proteome</keyword>
<dbReference type="InterPro" id="IPR046848">
    <property type="entry name" value="E_motif"/>
</dbReference>
<dbReference type="NCBIfam" id="TIGR00756">
    <property type="entry name" value="PPR"/>
    <property type="match status" value="7"/>
</dbReference>
<dbReference type="Gene3D" id="1.25.40.10">
    <property type="entry name" value="Tetratricopeptide repeat domain"/>
    <property type="match status" value="5"/>
</dbReference>
<dbReference type="Pfam" id="PF20430">
    <property type="entry name" value="Eplus_motif"/>
    <property type="match status" value="1"/>
</dbReference>
<dbReference type="FunFam" id="1.25.40.10:FF:000444">
    <property type="entry name" value="Pentatricopeptide repeat-containing protein"/>
    <property type="match status" value="1"/>
</dbReference>
<dbReference type="Proteomes" id="UP001054889">
    <property type="component" value="Unassembled WGS sequence"/>
</dbReference>
<proteinExistence type="predicted"/>
<dbReference type="GO" id="GO:0009451">
    <property type="term" value="P:RNA modification"/>
    <property type="evidence" value="ECO:0007669"/>
    <property type="project" value="InterPro"/>
</dbReference>
<evidence type="ECO:0000313" key="4">
    <source>
        <dbReference type="EMBL" id="GJN23119.1"/>
    </source>
</evidence>
<dbReference type="Pfam" id="PF01535">
    <property type="entry name" value="PPR"/>
    <property type="match status" value="3"/>
</dbReference>
<dbReference type="PANTHER" id="PTHR47926">
    <property type="entry name" value="PENTATRICOPEPTIDE REPEAT-CONTAINING PROTEIN"/>
    <property type="match status" value="1"/>
</dbReference>
<dbReference type="InterPro" id="IPR046960">
    <property type="entry name" value="PPR_At4g14850-like_plant"/>
</dbReference>
<name>A0AAV5EKR8_ELECO</name>
<feature type="repeat" description="PPR" evidence="3">
    <location>
        <begin position="207"/>
        <end position="241"/>
    </location>
</feature>
<evidence type="ECO:0000256" key="2">
    <source>
        <dbReference type="ARBA" id="ARBA00022946"/>
    </source>
</evidence>